<dbReference type="EMBL" id="CAJHJT010000012">
    <property type="protein sequence ID" value="CAD6999424.1"/>
    <property type="molecule type" value="Genomic_DNA"/>
</dbReference>
<organism evidence="1 2">
    <name type="scientific">Ceratitis capitata</name>
    <name type="common">Mediterranean fruit fly</name>
    <name type="synonym">Tephritis capitata</name>
    <dbReference type="NCBI Taxonomy" id="7213"/>
    <lineage>
        <taxon>Eukaryota</taxon>
        <taxon>Metazoa</taxon>
        <taxon>Ecdysozoa</taxon>
        <taxon>Arthropoda</taxon>
        <taxon>Hexapoda</taxon>
        <taxon>Insecta</taxon>
        <taxon>Pterygota</taxon>
        <taxon>Neoptera</taxon>
        <taxon>Endopterygota</taxon>
        <taxon>Diptera</taxon>
        <taxon>Brachycera</taxon>
        <taxon>Muscomorpha</taxon>
        <taxon>Tephritoidea</taxon>
        <taxon>Tephritidae</taxon>
        <taxon>Ceratitis</taxon>
        <taxon>Ceratitis</taxon>
    </lineage>
</organism>
<dbReference type="Proteomes" id="UP000606786">
    <property type="component" value="Unassembled WGS sequence"/>
</dbReference>
<dbReference type="AlphaFoldDB" id="A0A811UKU5"/>
<reference evidence="1" key="1">
    <citation type="submission" date="2020-11" db="EMBL/GenBank/DDBJ databases">
        <authorList>
            <person name="Whitehead M."/>
        </authorList>
    </citation>
    <scope>NUCLEOTIDE SEQUENCE</scope>
    <source>
        <strain evidence="1">EGII</strain>
    </source>
</reference>
<evidence type="ECO:0000313" key="1">
    <source>
        <dbReference type="EMBL" id="CAD6999424.1"/>
    </source>
</evidence>
<protein>
    <submittedName>
        <fullName evidence="1">(Mediterranean fruit fly) hypothetical protein</fullName>
    </submittedName>
</protein>
<proteinExistence type="predicted"/>
<comment type="caution">
    <text evidence="1">The sequence shown here is derived from an EMBL/GenBank/DDBJ whole genome shotgun (WGS) entry which is preliminary data.</text>
</comment>
<evidence type="ECO:0000313" key="2">
    <source>
        <dbReference type="Proteomes" id="UP000606786"/>
    </source>
</evidence>
<keyword evidence="2" id="KW-1185">Reference proteome</keyword>
<sequence>MERKLNICITICPLHMLSSAEKGHCSHATCFPCKNPLAFGNFKVQQRVLAALLCNLLLEYLRIC</sequence>
<name>A0A811UKU5_CERCA</name>
<accession>A0A811UKU5</accession>
<gene>
    <name evidence="1" type="ORF">CCAP1982_LOCUS7948</name>
</gene>